<evidence type="ECO:0000256" key="1">
    <source>
        <dbReference type="SAM" id="Phobius"/>
    </source>
</evidence>
<dbReference type="Proteomes" id="UP001138751">
    <property type="component" value="Unassembled WGS sequence"/>
</dbReference>
<protein>
    <submittedName>
        <fullName evidence="2">Uncharacterized protein</fullName>
    </submittedName>
</protein>
<evidence type="ECO:0000313" key="2">
    <source>
        <dbReference type="EMBL" id="MBR0672046.1"/>
    </source>
</evidence>
<gene>
    <name evidence="2" type="ORF">GXW76_12770</name>
</gene>
<proteinExistence type="predicted"/>
<name>A0A9X9WY17_9PROT</name>
<keyword evidence="3" id="KW-1185">Reference proteome</keyword>
<feature type="transmembrane region" description="Helical" evidence="1">
    <location>
        <begin position="31"/>
        <end position="50"/>
    </location>
</feature>
<dbReference type="AlphaFoldDB" id="A0A9X9WY17"/>
<feature type="transmembrane region" description="Helical" evidence="1">
    <location>
        <begin position="109"/>
        <end position="127"/>
    </location>
</feature>
<feature type="transmembrane region" description="Helical" evidence="1">
    <location>
        <begin position="62"/>
        <end position="89"/>
    </location>
</feature>
<keyword evidence="1" id="KW-1133">Transmembrane helix</keyword>
<organism evidence="2 3">
    <name type="scientific">Neoroseomonas soli</name>
    <dbReference type="NCBI Taxonomy" id="1081025"/>
    <lineage>
        <taxon>Bacteria</taxon>
        <taxon>Pseudomonadati</taxon>
        <taxon>Pseudomonadota</taxon>
        <taxon>Alphaproteobacteria</taxon>
        <taxon>Acetobacterales</taxon>
        <taxon>Acetobacteraceae</taxon>
        <taxon>Neoroseomonas</taxon>
    </lineage>
</organism>
<sequence length="161" mass="16690">MASPKPAFETWPLLPRPVEGRPRPADEPVRAAVTACIGLAALLLVLRLALPGSGLGPEFAKLVALGGCLLGFAITLALLALLAGVAVATPMVALPAWMRQVALGAFDRAIHLAFVLTVAGVLATVVLHGRVPPAAIWFTGQAALLWACHRTRLWLAGPSTA</sequence>
<reference evidence="2" key="1">
    <citation type="submission" date="2020-01" db="EMBL/GenBank/DDBJ databases">
        <authorList>
            <person name="Rat A."/>
        </authorList>
    </citation>
    <scope>NUCLEOTIDE SEQUENCE</scope>
    <source>
        <strain evidence="2">LMG 31231</strain>
    </source>
</reference>
<keyword evidence="1" id="KW-0472">Membrane</keyword>
<evidence type="ECO:0000313" key="3">
    <source>
        <dbReference type="Proteomes" id="UP001138751"/>
    </source>
</evidence>
<keyword evidence="1" id="KW-0812">Transmembrane</keyword>
<accession>A0A9X9WY17</accession>
<dbReference type="EMBL" id="JAAEDM010000031">
    <property type="protein sequence ID" value="MBR0672046.1"/>
    <property type="molecule type" value="Genomic_DNA"/>
</dbReference>
<dbReference type="RefSeq" id="WP_211862421.1">
    <property type="nucleotide sequence ID" value="NZ_JAAEDM010000031.1"/>
</dbReference>
<reference evidence="2" key="2">
    <citation type="journal article" date="2021" name="Syst. Appl. Microbiol.">
        <title>Roseomonas hellenica sp. nov., isolated from roots of wild-growing Alkanna tinctoria.</title>
        <authorList>
            <person name="Rat A."/>
            <person name="Naranjo H.D."/>
            <person name="Lebbe L."/>
            <person name="Cnockaert M."/>
            <person name="Krigas N."/>
            <person name="Grigoriadou K."/>
            <person name="Maloupa E."/>
            <person name="Willems A."/>
        </authorList>
    </citation>
    <scope>NUCLEOTIDE SEQUENCE</scope>
    <source>
        <strain evidence="2">LMG 31231</strain>
    </source>
</reference>
<comment type="caution">
    <text evidence="2">The sequence shown here is derived from an EMBL/GenBank/DDBJ whole genome shotgun (WGS) entry which is preliminary data.</text>
</comment>